<name>H1KXP4_9EURY</name>
<organism evidence="1 2">
    <name type="scientific">Methanotorris formicicus Mc-S-70</name>
    <dbReference type="NCBI Taxonomy" id="647171"/>
    <lineage>
        <taxon>Archaea</taxon>
        <taxon>Methanobacteriati</taxon>
        <taxon>Methanobacteriota</taxon>
        <taxon>Methanomada group</taxon>
        <taxon>Methanococci</taxon>
        <taxon>Methanococcales</taxon>
        <taxon>Methanocaldococcaceae</taxon>
        <taxon>Methanotorris</taxon>
    </lineage>
</organism>
<reference evidence="1 2" key="1">
    <citation type="submission" date="2011-09" db="EMBL/GenBank/DDBJ databases">
        <title>The draft genome of Methanotorris formicicus Mc-S-70.</title>
        <authorList>
            <consortium name="US DOE Joint Genome Institute (JGI-PGF)"/>
            <person name="Lucas S."/>
            <person name="Han J."/>
            <person name="Lapidus A."/>
            <person name="Cheng J.-F."/>
            <person name="Goodwin L."/>
            <person name="Pitluck S."/>
            <person name="Peters L."/>
            <person name="Land M.L."/>
            <person name="Hauser L."/>
            <person name="Sieprawska-Lupa M."/>
            <person name="Takai K."/>
            <person name="Miyazaki J."/>
            <person name="Whitman W."/>
            <person name="Woyke T.J."/>
        </authorList>
    </citation>
    <scope>NUCLEOTIDE SEQUENCE [LARGE SCALE GENOMIC DNA]</scope>
    <source>
        <strain evidence="1 2">Mc-S-70</strain>
    </source>
</reference>
<protein>
    <submittedName>
        <fullName evidence="1">Uncharacterized protein</fullName>
    </submittedName>
</protein>
<dbReference type="Proteomes" id="UP000003706">
    <property type="component" value="Unassembled WGS sequence"/>
</dbReference>
<evidence type="ECO:0000313" key="1">
    <source>
        <dbReference type="EMBL" id="EHP88117.1"/>
    </source>
</evidence>
<comment type="caution">
    <text evidence="1">The sequence shown here is derived from an EMBL/GenBank/DDBJ whole genome shotgun (WGS) entry which is preliminary data.</text>
</comment>
<proteinExistence type="predicted"/>
<gene>
    <name evidence="1" type="ORF">MetfoDRAFT_0567</name>
</gene>
<evidence type="ECO:0000313" key="2">
    <source>
        <dbReference type="Proteomes" id="UP000003706"/>
    </source>
</evidence>
<accession>H1KXP4</accession>
<sequence length="73" mass="8173">MALVELIYDKEKYREKIKRTLAAEIETIFKVNGELLGGGCLKSEGGVYGDDCDLYGFFEELLTLGLSQIHLNT</sequence>
<dbReference type="RefSeq" id="WP_007044011.1">
    <property type="nucleotide sequence ID" value="NZ_AGJL01000010.1"/>
</dbReference>
<dbReference type="STRING" id="647171.MetfoDRAFT_0567"/>
<dbReference type="EMBL" id="AGJL01000010">
    <property type="protein sequence ID" value="EHP88117.1"/>
    <property type="molecule type" value="Genomic_DNA"/>
</dbReference>
<keyword evidence="2" id="KW-1185">Reference proteome</keyword>
<dbReference type="AlphaFoldDB" id="H1KXP4"/>